<accession>A0A1H4PQZ4</accession>
<evidence type="ECO:0000313" key="3">
    <source>
        <dbReference type="Proteomes" id="UP000182409"/>
    </source>
</evidence>
<evidence type="ECO:0000256" key="1">
    <source>
        <dbReference type="SAM" id="MobiDB-lite"/>
    </source>
</evidence>
<proteinExistence type="predicted"/>
<feature type="compositionally biased region" description="Basic residues" evidence="1">
    <location>
        <begin position="13"/>
        <end position="36"/>
    </location>
</feature>
<gene>
    <name evidence="2" type="ORF">SAMN05443244_2645</name>
</gene>
<dbReference type="EMBL" id="FNSD01000001">
    <property type="protein sequence ID" value="SEC09826.1"/>
    <property type="molecule type" value="Genomic_DNA"/>
</dbReference>
<dbReference type="Proteomes" id="UP000182409">
    <property type="component" value="Unassembled WGS sequence"/>
</dbReference>
<feature type="region of interest" description="Disordered" evidence="1">
    <location>
        <begin position="1"/>
        <end position="44"/>
    </location>
</feature>
<reference evidence="2 3" key="1">
    <citation type="submission" date="2016-10" db="EMBL/GenBank/DDBJ databases">
        <authorList>
            <person name="de Groot N.N."/>
        </authorList>
    </citation>
    <scope>NUCLEOTIDE SEQUENCE [LARGE SCALE GENOMIC DNA]</scope>
    <source>
        <strain evidence="2 3">AB35.6</strain>
    </source>
</reference>
<name>A0A1H4PQZ4_9BACT</name>
<sequence>MALKQIAGTAAKKSAKKAAKKAPAKHAAKHAAKKSAHGNPGKDTRRAYEHLGRIQSLAAALPGGTEDAQTLATHAQNAMRAEQAKDAAELLRASEHNLFAILQNTQPADESVAASLLSALHEEVEHLLQRAEDHGACAEAPRAIQTIYRSMSRAAVVALKAKRYRAAMEFARGAEALTHADFRKILPKGKDAALLR</sequence>
<protein>
    <submittedName>
        <fullName evidence="2">Uncharacterized protein</fullName>
    </submittedName>
</protein>
<evidence type="ECO:0000313" key="2">
    <source>
        <dbReference type="EMBL" id="SEC09826.1"/>
    </source>
</evidence>
<dbReference type="RefSeq" id="WP_074654472.1">
    <property type="nucleotide sequence ID" value="NZ_FNSD01000001.1"/>
</dbReference>
<dbReference type="AlphaFoldDB" id="A0A1H4PQZ4"/>
<organism evidence="2 3">
    <name type="scientific">Terriglobus roseus</name>
    <dbReference type="NCBI Taxonomy" id="392734"/>
    <lineage>
        <taxon>Bacteria</taxon>
        <taxon>Pseudomonadati</taxon>
        <taxon>Acidobacteriota</taxon>
        <taxon>Terriglobia</taxon>
        <taxon>Terriglobales</taxon>
        <taxon>Acidobacteriaceae</taxon>
        <taxon>Terriglobus</taxon>
    </lineage>
</organism>